<feature type="domain" description="Major facilitator superfamily (MFS) profile" evidence="7">
    <location>
        <begin position="11"/>
        <end position="403"/>
    </location>
</feature>
<feature type="transmembrane region" description="Helical" evidence="6">
    <location>
        <begin position="351"/>
        <end position="371"/>
    </location>
</feature>
<keyword evidence="5 6" id="KW-0472">Membrane</keyword>
<evidence type="ECO:0000256" key="1">
    <source>
        <dbReference type="ARBA" id="ARBA00004651"/>
    </source>
</evidence>
<dbReference type="InterPro" id="IPR036259">
    <property type="entry name" value="MFS_trans_sf"/>
</dbReference>
<organism evidence="8 9">
    <name type="scientific">Dactylosporangium sucinum</name>
    <dbReference type="NCBI Taxonomy" id="1424081"/>
    <lineage>
        <taxon>Bacteria</taxon>
        <taxon>Bacillati</taxon>
        <taxon>Actinomycetota</taxon>
        <taxon>Actinomycetes</taxon>
        <taxon>Micromonosporales</taxon>
        <taxon>Micromonosporaceae</taxon>
        <taxon>Dactylosporangium</taxon>
    </lineage>
</organism>
<gene>
    <name evidence="8" type="ORF">GCM10007977_100260</name>
</gene>
<dbReference type="InterPro" id="IPR011701">
    <property type="entry name" value="MFS"/>
</dbReference>
<evidence type="ECO:0000259" key="7">
    <source>
        <dbReference type="PROSITE" id="PS50850"/>
    </source>
</evidence>
<feature type="transmembrane region" description="Helical" evidence="6">
    <location>
        <begin position="75"/>
        <end position="92"/>
    </location>
</feature>
<sequence length="433" mass="45775">MKRFGGVGLTPVVVLFSLKILDEMNGTAFSVLTPAIKSDFGLSITGVTSLFSAGAAVGFFGGLWIGWLADRRSRLAIALTGAALCAGFTLLTGLASSIALLAVARLGAGLGKTVNDPTHRSLLSDYYAPDDRGKVLSLYLSAATVAGILVPLLAGGLGYVFGWRNVFVIMAIPLVVCVVLAARLLREPIRGRFERIAAGGSGEVLDVEERPVPLREAWRTMRRIPTLRTLLHCVPFVTVSFAGLLTLLSIQYNERYGFNEAQLGFLISGASVANVFGLALIGKWVGQDPRRVYTSFRLAIPPLALGYLVMGFAPNVGINLVGVLIIMVFVAPLLIGPVLVVALVTPPALRASGFAIATFYELPAFFIIVGIGALADAAGFAVAFASMIVPLAIGAVIFHRGSKTVLADMAAMQQATLERSGQRMVEQQQEPAS</sequence>
<dbReference type="Pfam" id="PF07690">
    <property type="entry name" value="MFS_1"/>
    <property type="match status" value="1"/>
</dbReference>
<dbReference type="SUPFAM" id="SSF103473">
    <property type="entry name" value="MFS general substrate transporter"/>
    <property type="match status" value="1"/>
</dbReference>
<comment type="caution">
    <text evidence="8">The sequence shown here is derived from an EMBL/GenBank/DDBJ whole genome shotgun (WGS) entry which is preliminary data.</text>
</comment>
<feature type="transmembrane region" description="Helical" evidence="6">
    <location>
        <begin position="377"/>
        <end position="398"/>
    </location>
</feature>
<proteinExistence type="predicted"/>
<keyword evidence="4 6" id="KW-1133">Transmembrane helix</keyword>
<keyword evidence="3 6" id="KW-0812">Transmembrane</keyword>
<evidence type="ECO:0000256" key="2">
    <source>
        <dbReference type="ARBA" id="ARBA00022475"/>
    </source>
</evidence>
<dbReference type="AlphaFoldDB" id="A0A917X5R4"/>
<keyword evidence="9" id="KW-1185">Reference proteome</keyword>
<feature type="transmembrane region" description="Helical" evidence="6">
    <location>
        <begin position="166"/>
        <end position="185"/>
    </location>
</feature>
<evidence type="ECO:0000256" key="4">
    <source>
        <dbReference type="ARBA" id="ARBA00022989"/>
    </source>
</evidence>
<dbReference type="InterPro" id="IPR020846">
    <property type="entry name" value="MFS_dom"/>
</dbReference>
<protein>
    <submittedName>
        <fullName evidence="8">MFS transporter</fullName>
    </submittedName>
</protein>
<name>A0A917X5R4_9ACTN</name>
<reference evidence="8" key="2">
    <citation type="submission" date="2020-09" db="EMBL/GenBank/DDBJ databases">
        <authorList>
            <person name="Sun Q."/>
            <person name="Ohkuma M."/>
        </authorList>
    </citation>
    <scope>NUCLEOTIDE SEQUENCE</scope>
    <source>
        <strain evidence="8">JCM 19831</strain>
    </source>
</reference>
<dbReference type="GO" id="GO:0005886">
    <property type="term" value="C:plasma membrane"/>
    <property type="evidence" value="ECO:0007669"/>
    <property type="project" value="UniProtKB-SubCell"/>
</dbReference>
<evidence type="ECO:0000313" key="9">
    <source>
        <dbReference type="Proteomes" id="UP000642070"/>
    </source>
</evidence>
<feature type="transmembrane region" description="Helical" evidence="6">
    <location>
        <begin position="294"/>
        <end position="314"/>
    </location>
</feature>
<feature type="transmembrane region" description="Helical" evidence="6">
    <location>
        <begin position="40"/>
        <end position="68"/>
    </location>
</feature>
<evidence type="ECO:0000313" key="8">
    <source>
        <dbReference type="EMBL" id="GGM82756.1"/>
    </source>
</evidence>
<dbReference type="GO" id="GO:0022857">
    <property type="term" value="F:transmembrane transporter activity"/>
    <property type="evidence" value="ECO:0007669"/>
    <property type="project" value="InterPro"/>
</dbReference>
<feature type="transmembrane region" description="Helical" evidence="6">
    <location>
        <begin position="136"/>
        <end position="160"/>
    </location>
</feature>
<dbReference type="EMBL" id="BMPI01000090">
    <property type="protein sequence ID" value="GGM82756.1"/>
    <property type="molecule type" value="Genomic_DNA"/>
</dbReference>
<keyword evidence="2" id="KW-1003">Cell membrane</keyword>
<dbReference type="PANTHER" id="PTHR43124:SF3">
    <property type="entry name" value="CHLORAMPHENICOL EFFLUX PUMP RV0191"/>
    <property type="match status" value="1"/>
</dbReference>
<feature type="transmembrane region" description="Helical" evidence="6">
    <location>
        <begin position="229"/>
        <end position="250"/>
    </location>
</feature>
<dbReference type="PANTHER" id="PTHR43124">
    <property type="entry name" value="PURINE EFFLUX PUMP PBUE"/>
    <property type="match status" value="1"/>
</dbReference>
<accession>A0A917X5R4</accession>
<feature type="transmembrane region" description="Helical" evidence="6">
    <location>
        <begin position="320"/>
        <end position="344"/>
    </location>
</feature>
<reference evidence="8" key="1">
    <citation type="journal article" date="2014" name="Int. J. Syst. Evol. Microbiol.">
        <title>Complete genome sequence of Corynebacterium casei LMG S-19264T (=DSM 44701T), isolated from a smear-ripened cheese.</title>
        <authorList>
            <consortium name="US DOE Joint Genome Institute (JGI-PGF)"/>
            <person name="Walter F."/>
            <person name="Albersmeier A."/>
            <person name="Kalinowski J."/>
            <person name="Ruckert C."/>
        </authorList>
    </citation>
    <scope>NUCLEOTIDE SEQUENCE</scope>
    <source>
        <strain evidence="8">JCM 19831</strain>
    </source>
</reference>
<feature type="transmembrane region" description="Helical" evidence="6">
    <location>
        <begin position="262"/>
        <end position="282"/>
    </location>
</feature>
<comment type="subcellular location">
    <subcellularLocation>
        <location evidence="1">Cell membrane</location>
        <topology evidence="1">Multi-pass membrane protein</topology>
    </subcellularLocation>
</comment>
<dbReference type="PROSITE" id="PS50850">
    <property type="entry name" value="MFS"/>
    <property type="match status" value="1"/>
</dbReference>
<dbReference type="RefSeq" id="WP_190257176.1">
    <property type="nucleotide sequence ID" value="NZ_BMPI01000090.1"/>
</dbReference>
<evidence type="ECO:0000256" key="5">
    <source>
        <dbReference type="ARBA" id="ARBA00023136"/>
    </source>
</evidence>
<evidence type="ECO:0000256" key="6">
    <source>
        <dbReference type="SAM" id="Phobius"/>
    </source>
</evidence>
<dbReference type="InterPro" id="IPR050189">
    <property type="entry name" value="MFS_Efflux_Transporters"/>
</dbReference>
<dbReference type="Proteomes" id="UP000642070">
    <property type="component" value="Unassembled WGS sequence"/>
</dbReference>
<dbReference type="Gene3D" id="1.20.1250.20">
    <property type="entry name" value="MFS general substrate transporter like domains"/>
    <property type="match status" value="1"/>
</dbReference>
<evidence type="ECO:0000256" key="3">
    <source>
        <dbReference type="ARBA" id="ARBA00022692"/>
    </source>
</evidence>